<name>A0A6G5QDU9_9BACT</name>
<organism evidence="3 4">
    <name type="scientific">Campylobacter mucosalis CCUG 21559</name>
    <dbReference type="NCBI Taxonomy" id="1032067"/>
    <lineage>
        <taxon>Bacteria</taxon>
        <taxon>Pseudomonadati</taxon>
        <taxon>Campylobacterota</taxon>
        <taxon>Epsilonproteobacteria</taxon>
        <taxon>Campylobacterales</taxon>
        <taxon>Campylobacteraceae</taxon>
        <taxon>Campylobacter</taxon>
    </lineage>
</organism>
<reference evidence="3 4" key="1">
    <citation type="submission" date="2016-07" db="EMBL/GenBank/DDBJ databases">
        <title>Comparative genomics of the Campylobacter concisus group.</title>
        <authorList>
            <person name="Miller W.G."/>
            <person name="Yee E."/>
            <person name="Chapman M.H."/>
            <person name="Huynh S."/>
            <person name="Bono J.L."/>
            <person name="On S.L.W."/>
            <person name="StLeger J."/>
            <person name="Foster G."/>
            <person name="Parker C.T."/>
        </authorList>
    </citation>
    <scope>NUCLEOTIDE SEQUENCE [LARGE SCALE GENOMIC DNA]</scope>
    <source>
        <strain evidence="3 4">CCUG 21559</strain>
    </source>
</reference>
<dbReference type="GO" id="GO:0016829">
    <property type="term" value="F:lyase activity"/>
    <property type="evidence" value="ECO:0007669"/>
    <property type="project" value="UniProtKB-UniRule"/>
</dbReference>
<dbReference type="NCBIfam" id="TIGR00299">
    <property type="entry name" value="nickel pincer cofactor biosynthesis protein LarC"/>
    <property type="match status" value="1"/>
</dbReference>
<dbReference type="Gene3D" id="3.10.20.300">
    <property type="entry name" value="mk0293 like domain"/>
    <property type="match status" value="1"/>
</dbReference>
<dbReference type="PANTHER" id="PTHR36566:SF1">
    <property type="entry name" value="PYRIDINIUM-3,5-BISTHIOCARBOXYLIC ACID MONONUCLEOTIDE NICKEL INSERTION PROTEIN"/>
    <property type="match status" value="1"/>
</dbReference>
<evidence type="ECO:0000313" key="3">
    <source>
        <dbReference type="EMBL" id="QCD43863.1"/>
    </source>
</evidence>
<gene>
    <name evidence="3" type="ORF">CMUC_0037</name>
</gene>
<dbReference type="GO" id="GO:0016151">
    <property type="term" value="F:nickel cation binding"/>
    <property type="evidence" value="ECO:0007669"/>
    <property type="project" value="UniProtKB-UniRule"/>
</dbReference>
<dbReference type="Pfam" id="PF01969">
    <property type="entry name" value="Ni_insertion"/>
    <property type="match status" value="1"/>
</dbReference>
<evidence type="ECO:0000256" key="1">
    <source>
        <dbReference type="ARBA" id="ARBA00022596"/>
    </source>
</evidence>
<protein>
    <recommendedName>
        <fullName evidence="2">Putative nickel insertion protein</fullName>
    </recommendedName>
</protein>
<sequence>MIIYYDASAGISGDMNIAALLELGVNFDELKDELLKLNLADEYELELTKVVKNGISASKFDVKLKTHTHERSFKQIKELIQSSNLSQNVKDRAISIFTTIAVAEAKIHNKSVDDIHFHEIGATDSIIDIVGACICYEILGVDEFVSSSIELGGGIVKCEHGELSVPVPAVCEILSGKNVSINRANYEMTTPTGAGILATLCKSFAQKQNFNIKKIGYGAGSKDNENFANVLKVMLCEKSTQNTTNVMIETNIDDMSAESLAFACEVLLKAGANDVFCTPIIMKKGRAGVKLSVLAKPNDTQKIKELIFTHTSAIGLREYEVSKCELPRTIKSIDTKFGEVRVKISEFNGKQKVKAEFEDCKTLAIKHNISIDEVAKEALSEKN</sequence>
<evidence type="ECO:0000313" key="4">
    <source>
        <dbReference type="Proteomes" id="UP000503264"/>
    </source>
</evidence>
<dbReference type="Gene3D" id="3.30.70.1380">
    <property type="entry name" value="Transcriptional regulatory protein pf0864 domain like"/>
    <property type="match status" value="1"/>
</dbReference>
<keyword evidence="1 2" id="KW-0533">Nickel</keyword>
<dbReference type="EMBL" id="CP012542">
    <property type="protein sequence ID" value="QCD43863.1"/>
    <property type="molecule type" value="Genomic_DNA"/>
</dbReference>
<evidence type="ECO:0000256" key="2">
    <source>
        <dbReference type="HAMAP-Rule" id="MF_01074"/>
    </source>
</evidence>
<dbReference type="AlphaFoldDB" id="A0A6G5QDU9"/>
<proteinExistence type="inferred from homology"/>
<keyword evidence="2" id="KW-0456">Lyase</keyword>
<dbReference type="InterPro" id="IPR002822">
    <property type="entry name" value="Ni_insertion"/>
</dbReference>
<dbReference type="HAMAP" id="MF_01074">
    <property type="entry name" value="LarC"/>
    <property type="match status" value="1"/>
</dbReference>
<keyword evidence="4" id="KW-1185">Reference proteome</keyword>
<dbReference type="PANTHER" id="PTHR36566">
    <property type="entry name" value="NICKEL INSERTION PROTEIN-RELATED"/>
    <property type="match status" value="1"/>
</dbReference>
<comment type="similarity">
    <text evidence="2">Belongs to the LarC family.</text>
</comment>
<accession>A0A6G5QDU9</accession>
<dbReference type="Proteomes" id="UP000503264">
    <property type="component" value="Chromosome"/>
</dbReference>
<dbReference type="RefSeq" id="WP_171993210.1">
    <property type="nucleotide sequence ID" value="NZ_CP012542.1"/>
</dbReference>